<evidence type="ECO:0000256" key="6">
    <source>
        <dbReference type="ARBA" id="ARBA00023316"/>
    </source>
</evidence>
<organism evidence="10 11">
    <name type="scientific">Saonia flava</name>
    <dbReference type="NCBI Taxonomy" id="523696"/>
    <lineage>
        <taxon>Bacteria</taxon>
        <taxon>Pseudomonadati</taxon>
        <taxon>Bacteroidota</taxon>
        <taxon>Flavobacteriia</taxon>
        <taxon>Flavobacteriales</taxon>
        <taxon>Flavobacteriaceae</taxon>
        <taxon>Saonia</taxon>
    </lineage>
</organism>
<evidence type="ECO:0000256" key="2">
    <source>
        <dbReference type="ARBA" id="ARBA00005992"/>
    </source>
</evidence>
<dbReference type="SUPFAM" id="SSF141523">
    <property type="entry name" value="L,D-transpeptidase catalytic domain-like"/>
    <property type="match status" value="1"/>
</dbReference>
<dbReference type="GO" id="GO:0016740">
    <property type="term" value="F:transferase activity"/>
    <property type="evidence" value="ECO:0007669"/>
    <property type="project" value="UniProtKB-KW"/>
</dbReference>
<dbReference type="UniPathway" id="UPA00219"/>
<keyword evidence="11" id="KW-1185">Reference proteome</keyword>
<feature type="active site" description="Proton donor/acceptor" evidence="7">
    <location>
        <position position="249"/>
    </location>
</feature>
<dbReference type="Proteomes" id="UP000590442">
    <property type="component" value="Unassembled WGS sequence"/>
</dbReference>
<evidence type="ECO:0000256" key="8">
    <source>
        <dbReference type="SAM" id="Phobius"/>
    </source>
</evidence>
<dbReference type="InterPro" id="IPR050979">
    <property type="entry name" value="LD-transpeptidase"/>
</dbReference>
<dbReference type="PROSITE" id="PS52029">
    <property type="entry name" value="LD_TPASE"/>
    <property type="match status" value="1"/>
</dbReference>
<comment type="caution">
    <text evidence="10">The sequence shown here is derived from an EMBL/GenBank/DDBJ whole genome shotgun (WGS) entry which is preliminary data.</text>
</comment>
<comment type="similarity">
    <text evidence="2">Belongs to the YkuD family.</text>
</comment>
<feature type="transmembrane region" description="Helical" evidence="8">
    <location>
        <begin position="6"/>
        <end position="25"/>
    </location>
</feature>
<keyword evidence="6 7" id="KW-0961">Cell wall biogenesis/degradation</keyword>
<dbReference type="GO" id="GO:0071555">
    <property type="term" value="P:cell wall organization"/>
    <property type="evidence" value="ECO:0007669"/>
    <property type="project" value="UniProtKB-UniRule"/>
</dbReference>
<dbReference type="InterPro" id="IPR005490">
    <property type="entry name" value="LD_TPept_cat_dom"/>
</dbReference>
<dbReference type="GO" id="GO:0071972">
    <property type="term" value="F:peptidoglycan L,D-transpeptidase activity"/>
    <property type="evidence" value="ECO:0007669"/>
    <property type="project" value="TreeGrafter"/>
</dbReference>
<dbReference type="Gene3D" id="2.40.440.10">
    <property type="entry name" value="L,D-transpeptidase catalytic domain-like"/>
    <property type="match status" value="1"/>
</dbReference>
<dbReference type="GO" id="GO:0018104">
    <property type="term" value="P:peptidoglycan-protein cross-linking"/>
    <property type="evidence" value="ECO:0007669"/>
    <property type="project" value="TreeGrafter"/>
</dbReference>
<dbReference type="CDD" id="cd16913">
    <property type="entry name" value="YkuD_like"/>
    <property type="match status" value="1"/>
</dbReference>
<dbReference type="EMBL" id="JAATJJ010000001">
    <property type="protein sequence ID" value="NJB70410.1"/>
    <property type="molecule type" value="Genomic_DNA"/>
</dbReference>
<keyword evidence="4 7" id="KW-0133">Cell shape</keyword>
<protein>
    <submittedName>
        <fullName evidence="10">L,D-transpeptidase ErfK/SrfK</fullName>
    </submittedName>
</protein>
<proteinExistence type="inferred from homology"/>
<dbReference type="GO" id="GO:0008360">
    <property type="term" value="P:regulation of cell shape"/>
    <property type="evidence" value="ECO:0007669"/>
    <property type="project" value="UniProtKB-UniRule"/>
</dbReference>
<evidence type="ECO:0000259" key="9">
    <source>
        <dbReference type="PROSITE" id="PS52029"/>
    </source>
</evidence>
<dbReference type="Pfam" id="PF03734">
    <property type="entry name" value="YkuD"/>
    <property type="match status" value="1"/>
</dbReference>
<keyword evidence="3" id="KW-0808">Transferase</keyword>
<keyword evidence="8" id="KW-0472">Membrane</keyword>
<dbReference type="InterPro" id="IPR038063">
    <property type="entry name" value="Transpep_catalytic_dom"/>
</dbReference>
<keyword evidence="8" id="KW-0812">Transmembrane</keyword>
<dbReference type="RefSeq" id="WP_167961195.1">
    <property type="nucleotide sequence ID" value="NZ_JAATJJ010000001.1"/>
</dbReference>
<evidence type="ECO:0000256" key="1">
    <source>
        <dbReference type="ARBA" id="ARBA00004752"/>
    </source>
</evidence>
<dbReference type="PANTHER" id="PTHR30582">
    <property type="entry name" value="L,D-TRANSPEPTIDASE"/>
    <property type="match status" value="1"/>
</dbReference>
<evidence type="ECO:0000256" key="3">
    <source>
        <dbReference type="ARBA" id="ARBA00022679"/>
    </source>
</evidence>
<gene>
    <name evidence="10" type="ORF">GGR42_000872</name>
</gene>
<name>A0A846QTW7_9FLAO</name>
<accession>A0A846QTW7</accession>
<evidence type="ECO:0000256" key="4">
    <source>
        <dbReference type="ARBA" id="ARBA00022960"/>
    </source>
</evidence>
<feature type="domain" description="L,D-TPase catalytic" evidence="9">
    <location>
        <begin position="145"/>
        <end position="289"/>
    </location>
</feature>
<keyword evidence="5 7" id="KW-0573">Peptidoglycan synthesis</keyword>
<evidence type="ECO:0000256" key="5">
    <source>
        <dbReference type="ARBA" id="ARBA00022984"/>
    </source>
</evidence>
<evidence type="ECO:0000256" key="7">
    <source>
        <dbReference type="PROSITE-ProRule" id="PRU01373"/>
    </source>
</evidence>
<reference evidence="10 11" key="1">
    <citation type="submission" date="2020-03" db="EMBL/GenBank/DDBJ databases">
        <title>Genomic Encyclopedia of Type Strains, Phase IV (KMG-IV): sequencing the most valuable type-strain genomes for metagenomic binning, comparative biology and taxonomic classification.</title>
        <authorList>
            <person name="Goeker M."/>
        </authorList>
    </citation>
    <scope>NUCLEOTIDE SEQUENCE [LARGE SCALE GENOMIC DNA]</scope>
    <source>
        <strain evidence="10 11">DSM 29762</strain>
    </source>
</reference>
<evidence type="ECO:0000313" key="11">
    <source>
        <dbReference type="Proteomes" id="UP000590442"/>
    </source>
</evidence>
<feature type="active site" description="Nucleophile" evidence="7">
    <location>
        <position position="265"/>
    </location>
</feature>
<keyword evidence="8" id="KW-1133">Transmembrane helix</keyword>
<dbReference type="AlphaFoldDB" id="A0A846QTW7"/>
<dbReference type="GO" id="GO:0005576">
    <property type="term" value="C:extracellular region"/>
    <property type="evidence" value="ECO:0007669"/>
    <property type="project" value="TreeGrafter"/>
</dbReference>
<comment type="pathway">
    <text evidence="1 7">Cell wall biogenesis; peptidoglycan biosynthesis.</text>
</comment>
<sequence>MTTNKLIYTFLISGVLFSAILFWTWPRDVYNSVKNTNNIKVHVAESISKKIFVKNNITIEKYFNYMDSLVVEYDSLVPYPLSEHLLVRANPWIMDTLANTDYYNMMEQDSFVYNQKKMVVLRNSDSLIVPDSITATKIIKSMKNTLIDVNVPEFKLRIYQDNLLLHTFPIRVGRNTEKYLEMGNRITDLRTIQGYGQIIEHHKNPDFYNPVDGKQFFFTKRDDEKTTYMPQIPWIETEINGVRNGQMIHPTTNPETLEKAYSNGCIGTKEGDAWIIYYYSPLGTPIQIRYDLKIKDINGEELELKDIYGYKK</sequence>
<evidence type="ECO:0000313" key="10">
    <source>
        <dbReference type="EMBL" id="NJB70410.1"/>
    </source>
</evidence>